<feature type="signal peptide" evidence="1">
    <location>
        <begin position="1"/>
        <end position="15"/>
    </location>
</feature>
<evidence type="ECO:0000313" key="2">
    <source>
        <dbReference type="EMBL" id="CAK0796992.1"/>
    </source>
</evidence>
<name>A0ABN9Q1L7_9DINO</name>
<feature type="chain" id="PRO_5045627031" evidence="1">
    <location>
        <begin position="16"/>
        <end position="70"/>
    </location>
</feature>
<gene>
    <name evidence="2" type="ORF">PCOR1329_LOCUS6199</name>
</gene>
<evidence type="ECO:0000256" key="1">
    <source>
        <dbReference type="SAM" id="SignalP"/>
    </source>
</evidence>
<dbReference type="Proteomes" id="UP001189429">
    <property type="component" value="Unassembled WGS sequence"/>
</dbReference>
<keyword evidence="1" id="KW-0732">Signal</keyword>
<accession>A0ABN9Q1L7</accession>
<dbReference type="EMBL" id="CAUYUJ010001658">
    <property type="protein sequence ID" value="CAK0796992.1"/>
    <property type="molecule type" value="Genomic_DNA"/>
</dbReference>
<sequence>MPMVVSGLVVGFSTAGVLVDFGCEVGGLIPRTLVDLQCKKGEIIPKLGVLGVDTSEGLIVLEPLVYEEDG</sequence>
<evidence type="ECO:0000313" key="3">
    <source>
        <dbReference type="Proteomes" id="UP001189429"/>
    </source>
</evidence>
<protein>
    <submittedName>
        <fullName evidence="2">Uncharacterized protein</fullName>
    </submittedName>
</protein>
<proteinExistence type="predicted"/>
<keyword evidence="3" id="KW-1185">Reference proteome</keyword>
<reference evidence="2" key="1">
    <citation type="submission" date="2023-10" db="EMBL/GenBank/DDBJ databases">
        <authorList>
            <person name="Chen Y."/>
            <person name="Shah S."/>
            <person name="Dougan E. K."/>
            <person name="Thang M."/>
            <person name="Chan C."/>
        </authorList>
    </citation>
    <scope>NUCLEOTIDE SEQUENCE [LARGE SCALE GENOMIC DNA]</scope>
</reference>
<comment type="caution">
    <text evidence="2">The sequence shown here is derived from an EMBL/GenBank/DDBJ whole genome shotgun (WGS) entry which is preliminary data.</text>
</comment>
<organism evidence="2 3">
    <name type="scientific">Prorocentrum cordatum</name>
    <dbReference type="NCBI Taxonomy" id="2364126"/>
    <lineage>
        <taxon>Eukaryota</taxon>
        <taxon>Sar</taxon>
        <taxon>Alveolata</taxon>
        <taxon>Dinophyceae</taxon>
        <taxon>Prorocentrales</taxon>
        <taxon>Prorocentraceae</taxon>
        <taxon>Prorocentrum</taxon>
    </lineage>
</organism>